<sequence length="238" mass="26325">MTTILTIAELSLAATTLARALTACHAEYAIIGGAGVALHAQRFNLTAHPTADIDAIIQPNPARGINADSISRTLRTEFPDQFTSVSQYGVSLPAILLQRGDQPLVVEIELFDVETWPGRPQYDLSRASNARRAVQVGGQTVHVMSVAWLLREKIVTQAQREGSKKEASDILDITCLATIASDRELDCETEEFVRALRRLLEKRPELEESLRRVVKYTNDFERVAECGFAKTKSFKTGQ</sequence>
<protein>
    <recommendedName>
        <fullName evidence="4">Nucleotidyl transferase AbiEii toxin, Type IV TA system</fullName>
    </recommendedName>
</protein>
<feature type="signal peptide" evidence="1">
    <location>
        <begin position="1"/>
        <end position="20"/>
    </location>
</feature>
<proteinExistence type="predicted"/>
<reference evidence="2" key="1">
    <citation type="submission" date="2023-03" db="EMBL/GenBank/DDBJ databases">
        <title>Emydomyces testavorans Genome Sequence.</title>
        <authorList>
            <person name="Hoyer L."/>
        </authorList>
    </citation>
    <scope>NUCLEOTIDE SEQUENCE</scope>
    <source>
        <strain evidence="2">16-2883</strain>
    </source>
</reference>
<feature type="chain" id="PRO_5042155540" description="Nucleotidyl transferase AbiEii toxin, Type IV TA system" evidence="1">
    <location>
        <begin position="21"/>
        <end position="238"/>
    </location>
</feature>
<keyword evidence="3" id="KW-1185">Reference proteome</keyword>
<dbReference type="Proteomes" id="UP001219355">
    <property type="component" value="Chromosome 5"/>
</dbReference>
<organism evidence="2 3">
    <name type="scientific">Emydomyces testavorans</name>
    <dbReference type="NCBI Taxonomy" id="2070801"/>
    <lineage>
        <taxon>Eukaryota</taxon>
        <taxon>Fungi</taxon>
        <taxon>Dikarya</taxon>
        <taxon>Ascomycota</taxon>
        <taxon>Pezizomycotina</taxon>
        <taxon>Eurotiomycetes</taxon>
        <taxon>Eurotiomycetidae</taxon>
        <taxon>Onygenales</taxon>
        <taxon>Nannizziopsiaceae</taxon>
        <taxon>Emydomyces</taxon>
    </lineage>
</organism>
<evidence type="ECO:0000313" key="3">
    <source>
        <dbReference type="Proteomes" id="UP001219355"/>
    </source>
</evidence>
<evidence type="ECO:0008006" key="4">
    <source>
        <dbReference type="Google" id="ProtNLM"/>
    </source>
</evidence>
<gene>
    <name evidence="2" type="ORF">PRK78_006935</name>
</gene>
<evidence type="ECO:0000256" key="1">
    <source>
        <dbReference type="SAM" id="SignalP"/>
    </source>
</evidence>
<dbReference type="InterPro" id="IPR014942">
    <property type="entry name" value="AbiEii"/>
</dbReference>
<evidence type="ECO:0000313" key="2">
    <source>
        <dbReference type="EMBL" id="WEW61445.1"/>
    </source>
</evidence>
<name>A0AAF0DR46_9EURO</name>
<accession>A0AAF0DR46</accession>
<dbReference type="EMBL" id="CP120631">
    <property type="protein sequence ID" value="WEW61445.1"/>
    <property type="molecule type" value="Genomic_DNA"/>
</dbReference>
<dbReference type="AlphaFoldDB" id="A0AAF0DR46"/>
<keyword evidence="1" id="KW-0732">Signal</keyword>
<dbReference type="Pfam" id="PF08843">
    <property type="entry name" value="AbiEii"/>
    <property type="match status" value="1"/>
</dbReference>
<dbReference type="Gene3D" id="3.30.460.40">
    <property type="match status" value="1"/>
</dbReference>